<accession>A0A1U7J3B9</accession>
<feature type="transmembrane region" description="Helical" evidence="1">
    <location>
        <begin position="55"/>
        <end position="73"/>
    </location>
</feature>
<gene>
    <name evidence="2" type="ORF">NIES30_15045</name>
</gene>
<keyword evidence="1" id="KW-0812">Transmembrane</keyword>
<dbReference type="EMBL" id="MRCG01000011">
    <property type="protein sequence ID" value="OKH46823.1"/>
    <property type="molecule type" value="Genomic_DNA"/>
</dbReference>
<dbReference type="AlphaFoldDB" id="A0A1U7J3B9"/>
<protein>
    <submittedName>
        <fullName evidence="2">Uncharacterized protein</fullName>
    </submittedName>
</protein>
<evidence type="ECO:0000313" key="3">
    <source>
        <dbReference type="Proteomes" id="UP000185557"/>
    </source>
</evidence>
<dbReference type="RefSeq" id="WP_073609249.1">
    <property type="nucleotide sequence ID" value="NZ_MRCG01000011.1"/>
</dbReference>
<keyword evidence="3" id="KW-1185">Reference proteome</keyword>
<name>A0A1U7J3B9_9CYAN</name>
<proteinExistence type="predicted"/>
<keyword evidence="1" id="KW-0472">Membrane</keyword>
<dbReference type="OrthoDB" id="583474at2"/>
<organism evidence="2 3">
    <name type="scientific">Phormidium tenue NIES-30</name>
    <dbReference type="NCBI Taxonomy" id="549789"/>
    <lineage>
        <taxon>Bacteria</taxon>
        <taxon>Bacillati</taxon>
        <taxon>Cyanobacteriota</taxon>
        <taxon>Cyanophyceae</taxon>
        <taxon>Oscillatoriophycideae</taxon>
        <taxon>Oscillatoriales</taxon>
        <taxon>Oscillatoriaceae</taxon>
        <taxon>Phormidium</taxon>
    </lineage>
</organism>
<reference evidence="2 3" key="1">
    <citation type="submission" date="2016-11" db="EMBL/GenBank/DDBJ databases">
        <title>Draft Genome Sequences of Nine Cyanobacterial Strains from Diverse Habitats.</title>
        <authorList>
            <person name="Zhu T."/>
            <person name="Hou S."/>
            <person name="Lu X."/>
            <person name="Hess W.R."/>
        </authorList>
    </citation>
    <scope>NUCLEOTIDE SEQUENCE [LARGE SCALE GENOMIC DNA]</scope>
    <source>
        <strain evidence="2 3">NIES-30</strain>
    </source>
</reference>
<evidence type="ECO:0000313" key="2">
    <source>
        <dbReference type="EMBL" id="OKH46823.1"/>
    </source>
</evidence>
<dbReference type="Proteomes" id="UP000185557">
    <property type="component" value="Unassembled WGS sequence"/>
</dbReference>
<sequence length="81" mass="8418">MFIQREKNVMLWGTTLALSVGILLGGGAARAKNQACTQAQTMPGHCLSESPKMQVAQGMLGGAFASGGALLMIELGKIAKR</sequence>
<keyword evidence="1" id="KW-1133">Transmembrane helix</keyword>
<comment type="caution">
    <text evidence="2">The sequence shown here is derived from an EMBL/GenBank/DDBJ whole genome shotgun (WGS) entry which is preliminary data.</text>
</comment>
<evidence type="ECO:0000256" key="1">
    <source>
        <dbReference type="SAM" id="Phobius"/>
    </source>
</evidence>